<name>A0A2N1MDD1_9GLOM</name>
<dbReference type="EMBL" id="LLXL01002943">
    <property type="protein sequence ID" value="PKK59647.1"/>
    <property type="molecule type" value="Genomic_DNA"/>
</dbReference>
<sequence length="51" mass="5922">MPFGYFKMEKTRELSEFEREQIIGLWKGGRTHEAISHVLKIPKSTITDTIA</sequence>
<dbReference type="AlphaFoldDB" id="A0A2N1MDD1"/>
<evidence type="ECO:0000313" key="1">
    <source>
        <dbReference type="EMBL" id="PKK59647.1"/>
    </source>
</evidence>
<dbReference type="Proteomes" id="UP000233469">
    <property type="component" value="Unassembled WGS sequence"/>
</dbReference>
<evidence type="ECO:0000313" key="2">
    <source>
        <dbReference type="Proteomes" id="UP000233469"/>
    </source>
</evidence>
<protein>
    <submittedName>
        <fullName evidence="1">Uncharacterized protein</fullName>
    </submittedName>
</protein>
<reference evidence="1 2" key="2">
    <citation type="submission" date="2017-10" db="EMBL/GenBank/DDBJ databases">
        <title>Extensive intraspecific genome diversity in a model arbuscular mycorrhizal fungus.</title>
        <authorList>
            <person name="Chen E.C.H."/>
            <person name="Morin E."/>
            <person name="Baudet D."/>
            <person name="Noel J."/>
            <person name="Ndikumana S."/>
            <person name="Charron P."/>
            <person name="St-Onge C."/>
            <person name="Giorgi J."/>
            <person name="Grigoriev I.V."/>
            <person name="Roux C."/>
            <person name="Martin F.M."/>
            <person name="Corradi N."/>
        </authorList>
    </citation>
    <scope>NUCLEOTIDE SEQUENCE [LARGE SCALE GENOMIC DNA]</scope>
    <source>
        <strain evidence="1 2">C2</strain>
    </source>
</reference>
<accession>A0A2N1MDD1</accession>
<proteinExistence type="predicted"/>
<dbReference type="VEuPathDB" id="FungiDB:FUN_018816"/>
<dbReference type="Gene3D" id="1.10.10.10">
    <property type="entry name" value="Winged helix-like DNA-binding domain superfamily/Winged helix DNA-binding domain"/>
    <property type="match status" value="1"/>
</dbReference>
<reference evidence="1 2" key="1">
    <citation type="submission" date="2016-04" db="EMBL/GenBank/DDBJ databases">
        <title>Genome analyses suggest a sexual origin of heterokaryosis in a supposedly ancient asexual fungus.</title>
        <authorList>
            <person name="Ropars J."/>
            <person name="Sedzielewska K."/>
            <person name="Noel J."/>
            <person name="Charron P."/>
            <person name="Farinelli L."/>
            <person name="Marton T."/>
            <person name="Kruger M."/>
            <person name="Pelin A."/>
            <person name="Brachmann A."/>
            <person name="Corradi N."/>
        </authorList>
    </citation>
    <scope>NUCLEOTIDE SEQUENCE [LARGE SCALE GENOMIC DNA]</scope>
    <source>
        <strain evidence="1 2">C2</strain>
    </source>
</reference>
<gene>
    <name evidence="1" type="ORF">RhiirC2_283756</name>
</gene>
<dbReference type="InterPro" id="IPR036388">
    <property type="entry name" value="WH-like_DNA-bd_sf"/>
</dbReference>
<organism evidence="1 2">
    <name type="scientific">Rhizophagus irregularis</name>
    <dbReference type="NCBI Taxonomy" id="588596"/>
    <lineage>
        <taxon>Eukaryota</taxon>
        <taxon>Fungi</taxon>
        <taxon>Fungi incertae sedis</taxon>
        <taxon>Mucoromycota</taxon>
        <taxon>Glomeromycotina</taxon>
        <taxon>Glomeromycetes</taxon>
        <taxon>Glomerales</taxon>
        <taxon>Glomeraceae</taxon>
        <taxon>Rhizophagus</taxon>
    </lineage>
</organism>
<comment type="caution">
    <text evidence="1">The sequence shown here is derived from an EMBL/GenBank/DDBJ whole genome shotgun (WGS) entry which is preliminary data.</text>
</comment>